<feature type="region of interest" description="Disordered" evidence="1">
    <location>
        <begin position="233"/>
        <end position="270"/>
    </location>
</feature>
<organism evidence="3 4">
    <name type="scientific">Candidatus Viridilinea halotolerans</name>
    <dbReference type="NCBI Taxonomy" id="2491704"/>
    <lineage>
        <taxon>Bacteria</taxon>
        <taxon>Bacillati</taxon>
        <taxon>Chloroflexota</taxon>
        <taxon>Chloroflexia</taxon>
        <taxon>Chloroflexales</taxon>
        <taxon>Chloroflexineae</taxon>
        <taxon>Oscillochloridaceae</taxon>
        <taxon>Candidatus Viridilinea</taxon>
    </lineage>
</organism>
<evidence type="ECO:0000259" key="2">
    <source>
        <dbReference type="PROSITE" id="PS51832"/>
    </source>
</evidence>
<dbReference type="Gene3D" id="1.10.3210.10">
    <property type="entry name" value="Hypothetical protein af1432"/>
    <property type="match status" value="1"/>
</dbReference>
<protein>
    <submittedName>
        <fullName evidence="3">HD domain-containing protein</fullName>
    </submittedName>
</protein>
<feature type="region of interest" description="Disordered" evidence="1">
    <location>
        <begin position="1"/>
        <end position="25"/>
    </location>
</feature>
<dbReference type="Pfam" id="PF13487">
    <property type="entry name" value="HD_5"/>
    <property type="match status" value="1"/>
</dbReference>
<name>A0A426U4A6_9CHLR</name>
<dbReference type="CDD" id="cd00077">
    <property type="entry name" value="HDc"/>
    <property type="match status" value="1"/>
</dbReference>
<dbReference type="InterPro" id="IPR037522">
    <property type="entry name" value="HD_GYP_dom"/>
</dbReference>
<dbReference type="PANTHER" id="PTHR45228">
    <property type="entry name" value="CYCLIC DI-GMP PHOSPHODIESTERASE TM_0186-RELATED"/>
    <property type="match status" value="1"/>
</dbReference>
<dbReference type="InterPro" id="IPR003607">
    <property type="entry name" value="HD/PDEase_dom"/>
</dbReference>
<dbReference type="Proteomes" id="UP000280307">
    <property type="component" value="Unassembled WGS sequence"/>
</dbReference>
<gene>
    <name evidence="3" type="ORF">EI684_06375</name>
</gene>
<proteinExistence type="predicted"/>
<dbReference type="SUPFAM" id="SSF109604">
    <property type="entry name" value="HD-domain/PDEase-like"/>
    <property type="match status" value="1"/>
</dbReference>
<dbReference type="PROSITE" id="PS51832">
    <property type="entry name" value="HD_GYP"/>
    <property type="match status" value="1"/>
</dbReference>
<accession>A0A426U4A6</accession>
<reference evidence="3 4" key="1">
    <citation type="submission" date="2018-12" db="EMBL/GenBank/DDBJ databases">
        <title>Genome Sequence of Candidatus Viridilinea halotolerans isolated from saline sulfide-rich spring.</title>
        <authorList>
            <person name="Grouzdev D.S."/>
            <person name="Burganskaya E.I."/>
            <person name="Krutkina M.S."/>
            <person name="Sukhacheva M.V."/>
            <person name="Gorlenko V.M."/>
        </authorList>
    </citation>
    <scope>NUCLEOTIDE SEQUENCE [LARGE SCALE GENOMIC DNA]</scope>
    <source>
        <strain evidence="3">Chok-6</strain>
    </source>
</reference>
<feature type="domain" description="HD-GYP" evidence="2">
    <location>
        <begin position="27"/>
        <end position="222"/>
    </location>
</feature>
<feature type="compositionally biased region" description="Basic residues" evidence="1">
    <location>
        <begin position="255"/>
        <end position="270"/>
    </location>
</feature>
<dbReference type="AlphaFoldDB" id="A0A426U4A6"/>
<evidence type="ECO:0000313" key="3">
    <source>
        <dbReference type="EMBL" id="RRR74736.1"/>
    </source>
</evidence>
<dbReference type="SMART" id="SM00471">
    <property type="entry name" value="HDc"/>
    <property type="match status" value="1"/>
</dbReference>
<dbReference type="EMBL" id="RSAS01000243">
    <property type="protein sequence ID" value="RRR74736.1"/>
    <property type="molecule type" value="Genomic_DNA"/>
</dbReference>
<feature type="compositionally biased region" description="Polar residues" evidence="1">
    <location>
        <begin position="1"/>
        <end position="13"/>
    </location>
</feature>
<comment type="caution">
    <text evidence="3">The sequence shown here is derived from an EMBL/GenBank/DDBJ whole genome shotgun (WGS) entry which is preliminary data.</text>
</comment>
<evidence type="ECO:0000313" key="4">
    <source>
        <dbReference type="Proteomes" id="UP000280307"/>
    </source>
</evidence>
<dbReference type="InterPro" id="IPR052020">
    <property type="entry name" value="Cyclic_di-GMP/3'3'-cGAMP_PDE"/>
</dbReference>
<evidence type="ECO:0000256" key="1">
    <source>
        <dbReference type="SAM" id="MobiDB-lite"/>
    </source>
</evidence>
<sequence length="270" mass="29152">MPTLPALSSTPMSNHPHSPPARAPVAAPPHLNQWVALRLTALDAHLAGSEAHAYRVGALAVRFARWVGFSGNGLLALAWAGLLHDIGKLAIPVAWCHPQHPPTPAVQQARHAHPLLGSYAMLAYADLWPGVSGVLSHHERWDGSGYPLGLRGRTIPLSGRILAVANTYDNLTTPTLNRPRWNPPDALAFIAAHAGHQFDPMLVAAFLRAAASTGIVPSPPSPACPWVGGRCRQPIPAGQPRKDMNHGSNLDFPRRAFRPRRPRYPARTPR</sequence>